<organism evidence="1 2">
    <name type="scientific">Bdellovibrio bacteriovorus</name>
    <dbReference type="NCBI Taxonomy" id="959"/>
    <lineage>
        <taxon>Bacteria</taxon>
        <taxon>Pseudomonadati</taxon>
        <taxon>Bdellovibrionota</taxon>
        <taxon>Bdellovibrionia</taxon>
        <taxon>Bdellovibrionales</taxon>
        <taxon>Pseudobdellovibrionaceae</taxon>
        <taxon>Bdellovibrio</taxon>
    </lineage>
</organism>
<comment type="caution">
    <text evidence="1">The sequence shown here is derived from an EMBL/GenBank/DDBJ whole genome shotgun (WGS) entry which is preliminary data.</text>
</comment>
<dbReference type="RefSeq" id="WP_061835558.1">
    <property type="nucleotide sequence ID" value="NZ_LUKE01000003.1"/>
</dbReference>
<dbReference type="OrthoDB" id="5295844at2"/>
<reference evidence="1 2" key="1">
    <citation type="submission" date="2016-03" db="EMBL/GenBank/DDBJ databases">
        <authorList>
            <person name="Ploux O."/>
        </authorList>
    </citation>
    <scope>NUCLEOTIDE SEQUENCE [LARGE SCALE GENOMIC DNA]</scope>
    <source>
        <strain evidence="1 2">R0</strain>
    </source>
</reference>
<evidence type="ECO:0008006" key="3">
    <source>
        <dbReference type="Google" id="ProtNLM"/>
    </source>
</evidence>
<dbReference type="EMBL" id="LUKE01000003">
    <property type="protein sequence ID" value="KYG63664.1"/>
    <property type="molecule type" value="Genomic_DNA"/>
</dbReference>
<evidence type="ECO:0000313" key="1">
    <source>
        <dbReference type="EMBL" id="KYG63664.1"/>
    </source>
</evidence>
<gene>
    <name evidence="1" type="ORF">AZI86_12605</name>
</gene>
<dbReference type="Proteomes" id="UP000075320">
    <property type="component" value="Unassembled WGS sequence"/>
</dbReference>
<protein>
    <recommendedName>
        <fullName evidence="3">DUF222 domain-containing protein</fullName>
    </recommendedName>
</protein>
<accession>A0A150WJ04</accession>
<name>A0A150WJ04_BDEBC</name>
<proteinExistence type="predicted"/>
<sequence length="213" mass="24112">MSLKFYSNQELIQRIEKLVRTERKITHLVLLHINEIETRKLHLDMGYDGMYSYLTKGLGFSDGAAYRRLQSARLLNQVPEVAEKIEAGTLNLSQLTQVQKCLTEASQKGVVVSAYQATRILEKIENKNGFETLKTLAAEFDIPAQSFTKLTPQKDQSVRLEVTLSEQQFAELELARSLLSHVFPDGQWSDIIGSLAERFNKKKLGGGRLQLVN</sequence>
<dbReference type="AlphaFoldDB" id="A0A150WJ04"/>
<keyword evidence="2" id="KW-1185">Reference proteome</keyword>
<evidence type="ECO:0000313" key="2">
    <source>
        <dbReference type="Proteomes" id="UP000075320"/>
    </source>
</evidence>